<dbReference type="KEGG" id="vcop:MM50RIKEN_11370"/>
<reference evidence="2" key="1">
    <citation type="submission" date="2020-09" db="EMBL/GenBank/DDBJ databases">
        <title>New species isolated from human feces.</title>
        <authorList>
            <person name="Kitahara M."/>
            <person name="Shigeno Y."/>
            <person name="Shime M."/>
            <person name="Matsumoto Y."/>
            <person name="Nakamura S."/>
            <person name="Motooka D."/>
            <person name="Fukuoka S."/>
            <person name="Nishikawa H."/>
            <person name="Benno Y."/>
        </authorList>
    </citation>
    <scope>NUCLEOTIDE SEQUENCE</scope>
    <source>
        <strain evidence="2">MM50</strain>
    </source>
</reference>
<evidence type="ECO:0000313" key="3">
    <source>
        <dbReference type="Proteomes" id="UP000681035"/>
    </source>
</evidence>
<gene>
    <name evidence="2" type="ORF">MM50RIKEN_11370</name>
</gene>
<evidence type="ECO:0000313" key="2">
    <source>
        <dbReference type="EMBL" id="BCK81374.1"/>
    </source>
</evidence>
<keyword evidence="3" id="KW-1185">Reference proteome</keyword>
<name>A0A810Q0D6_9FIRM</name>
<accession>A0A810Q0D6</accession>
<dbReference type="InterPro" id="IPR014197">
    <property type="entry name" value="Sporulation_prot_YunB"/>
</dbReference>
<dbReference type="AlphaFoldDB" id="A0A810Q0D6"/>
<proteinExistence type="predicted"/>
<dbReference type="PIRSF" id="PIRSF021383">
    <property type="entry name" value="YunB"/>
    <property type="match status" value="1"/>
</dbReference>
<protein>
    <submittedName>
        <fullName evidence="2">Sporulation protein YunB</fullName>
    </submittedName>
</protein>
<feature type="transmembrane region" description="Helical" evidence="1">
    <location>
        <begin position="15"/>
        <end position="35"/>
    </location>
</feature>
<dbReference type="RefSeq" id="WP_213542116.1">
    <property type="nucleotide sequence ID" value="NZ_AP023418.1"/>
</dbReference>
<keyword evidence="1" id="KW-1133">Transmembrane helix</keyword>
<dbReference type="Pfam" id="PF09560">
    <property type="entry name" value="Spore_YunB"/>
    <property type="match status" value="1"/>
</dbReference>
<dbReference type="EMBL" id="AP023418">
    <property type="protein sequence ID" value="BCK81374.1"/>
    <property type="molecule type" value="Genomic_DNA"/>
</dbReference>
<evidence type="ECO:0000256" key="1">
    <source>
        <dbReference type="SAM" id="Phobius"/>
    </source>
</evidence>
<sequence>MKRLRYVRLSAGRRAAIWGVFLLTAVMGLMCVAVLHMKPILTNLAAASVSNTVNRIVVTAVYDAVSAGEVDYDTLVHLEKDQSGHVAAVRSDMAAFNRLQSRIADSILQRLSEVSTRELEIPVGTLTGSSLLAGRGPCIRIRMQAVGSTTAKLRNAFTAAGINQTKHQILLDVTVQMSILLPGFRTSTQVSNEITVAETIIIGSVPDTYTYFSTTPEDAEQYAEDYIMNNG</sequence>
<keyword evidence="1" id="KW-0812">Transmembrane</keyword>
<dbReference type="Proteomes" id="UP000681035">
    <property type="component" value="Chromosome"/>
</dbReference>
<dbReference type="NCBIfam" id="TIGR02832">
    <property type="entry name" value="spo_yunB"/>
    <property type="match status" value="1"/>
</dbReference>
<keyword evidence="1" id="KW-0472">Membrane</keyword>
<organism evidence="2 3">
    <name type="scientific">Vescimonas coprocola</name>
    <dbReference type="NCBI Taxonomy" id="2714355"/>
    <lineage>
        <taxon>Bacteria</taxon>
        <taxon>Bacillati</taxon>
        <taxon>Bacillota</taxon>
        <taxon>Clostridia</taxon>
        <taxon>Eubacteriales</taxon>
        <taxon>Oscillospiraceae</taxon>
        <taxon>Vescimonas</taxon>
    </lineage>
</organism>